<dbReference type="CDD" id="cd08645">
    <property type="entry name" value="FMT_core_GART"/>
    <property type="match status" value="1"/>
</dbReference>
<feature type="binding site" evidence="6">
    <location>
        <position position="64"/>
    </location>
    <ligand>
        <name>(6R)-10-formyltetrahydrofolate</name>
        <dbReference type="ChEBI" id="CHEBI:195366"/>
    </ligand>
</feature>
<evidence type="ECO:0000256" key="2">
    <source>
        <dbReference type="ARBA" id="ARBA00022679"/>
    </source>
</evidence>
<dbReference type="Proteomes" id="UP001501459">
    <property type="component" value="Unassembled WGS sequence"/>
</dbReference>
<dbReference type="RefSeq" id="WP_343750725.1">
    <property type="nucleotide sequence ID" value="NZ_BAAADM010000006.1"/>
</dbReference>
<name>A0ABP3IWH8_9BACI</name>
<comment type="catalytic activity">
    <reaction evidence="5 6">
        <text>N(1)-(5-phospho-beta-D-ribosyl)glycinamide + (6R)-10-formyltetrahydrofolate = N(2)-formyl-N(1)-(5-phospho-beta-D-ribosyl)glycinamide + (6S)-5,6,7,8-tetrahydrofolate + H(+)</text>
        <dbReference type="Rhea" id="RHEA:15053"/>
        <dbReference type="ChEBI" id="CHEBI:15378"/>
        <dbReference type="ChEBI" id="CHEBI:57453"/>
        <dbReference type="ChEBI" id="CHEBI:143788"/>
        <dbReference type="ChEBI" id="CHEBI:147286"/>
        <dbReference type="ChEBI" id="CHEBI:195366"/>
        <dbReference type="EC" id="2.1.2.2"/>
    </reaction>
</comment>
<feature type="binding site" evidence="6">
    <location>
        <begin position="89"/>
        <end position="92"/>
    </location>
    <ligand>
        <name>(6R)-10-formyltetrahydrofolate</name>
        <dbReference type="ChEBI" id="CHEBI:195366"/>
    </ligand>
</feature>
<evidence type="ECO:0000256" key="6">
    <source>
        <dbReference type="HAMAP-Rule" id="MF_01930"/>
    </source>
</evidence>
<keyword evidence="9" id="KW-1185">Reference proteome</keyword>
<organism evidence="8 9">
    <name type="scientific">Lentibacillus halophilus</name>
    <dbReference type="NCBI Taxonomy" id="295065"/>
    <lineage>
        <taxon>Bacteria</taxon>
        <taxon>Bacillati</taxon>
        <taxon>Bacillota</taxon>
        <taxon>Bacilli</taxon>
        <taxon>Bacillales</taxon>
        <taxon>Bacillaceae</taxon>
        <taxon>Lentibacillus</taxon>
    </lineage>
</organism>
<comment type="similarity">
    <text evidence="4 6">Belongs to the GART family.</text>
</comment>
<dbReference type="NCBIfam" id="TIGR00639">
    <property type="entry name" value="PurN"/>
    <property type="match status" value="1"/>
</dbReference>
<comment type="function">
    <text evidence="6">Catalyzes the transfer of a formyl group from 10-formyltetrahydrofolate to 5-phospho-ribosyl-glycinamide (GAR), producing 5-phospho-ribosyl-N-formylglycinamide (FGAR) and tetrahydrofolate.</text>
</comment>
<accession>A0ABP3IWH8</accession>
<dbReference type="EMBL" id="BAAADM010000006">
    <property type="protein sequence ID" value="GAA0430162.1"/>
    <property type="molecule type" value="Genomic_DNA"/>
</dbReference>
<dbReference type="Gene3D" id="3.40.50.170">
    <property type="entry name" value="Formyl transferase, N-terminal domain"/>
    <property type="match status" value="1"/>
</dbReference>
<dbReference type="PANTHER" id="PTHR43369">
    <property type="entry name" value="PHOSPHORIBOSYLGLYCINAMIDE FORMYLTRANSFERASE"/>
    <property type="match status" value="1"/>
</dbReference>
<dbReference type="EC" id="2.1.2.2" evidence="6"/>
<dbReference type="Pfam" id="PF00551">
    <property type="entry name" value="Formyl_trans_N"/>
    <property type="match status" value="1"/>
</dbReference>
<evidence type="ECO:0000256" key="1">
    <source>
        <dbReference type="ARBA" id="ARBA00005054"/>
    </source>
</evidence>
<dbReference type="SUPFAM" id="SSF53328">
    <property type="entry name" value="Formyltransferase"/>
    <property type="match status" value="1"/>
</dbReference>
<dbReference type="InterPro" id="IPR004607">
    <property type="entry name" value="GART"/>
</dbReference>
<comment type="pathway">
    <text evidence="1 6">Purine metabolism; IMP biosynthesis via de novo pathway; N(2)-formyl-N(1)-(5-phospho-D-ribosyl)glycinamide from N(1)-(5-phospho-D-ribosyl)glycinamide (10-formyl THF route): step 1/1.</text>
</comment>
<dbReference type="PROSITE" id="PS00373">
    <property type="entry name" value="GART"/>
    <property type="match status" value="1"/>
</dbReference>
<comment type="caution">
    <text evidence="8">The sequence shown here is derived from an EMBL/GenBank/DDBJ whole genome shotgun (WGS) entry which is preliminary data.</text>
</comment>
<proteinExistence type="inferred from homology"/>
<keyword evidence="2 6" id="KW-0808">Transferase</keyword>
<evidence type="ECO:0000259" key="7">
    <source>
        <dbReference type="Pfam" id="PF00551"/>
    </source>
</evidence>
<protein>
    <recommendedName>
        <fullName evidence="6">Phosphoribosylglycinamide formyltransferase</fullName>
        <ecNumber evidence="6">2.1.2.2</ecNumber>
    </recommendedName>
    <alternativeName>
        <fullName evidence="6">5'-phosphoribosylglycinamide transformylase</fullName>
    </alternativeName>
    <alternativeName>
        <fullName evidence="6">GAR transformylase</fullName>
        <shortName evidence="6">GART</shortName>
    </alternativeName>
</protein>
<feature type="binding site" evidence="6">
    <location>
        <position position="106"/>
    </location>
    <ligand>
        <name>(6R)-10-formyltetrahydrofolate</name>
        <dbReference type="ChEBI" id="CHEBI:195366"/>
    </ligand>
</feature>
<dbReference type="InterPro" id="IPR001555">
    <property type="entry name" value="GART_AS"/>
</dbReference>
<feature type="active site" description="Proton donor" evidence="6">
    <location>
        <position position="108"/>
    </location>
</feature>
<evidence type="ECO:0000313" key="8">
    <source>
        <dbReference type="EMBL" id="GAA0430162.1"/>
    </source>
</evidence>
<evidence type="ECO:0000256" key="4">
    <source>
        <dbReference type="ARBA" id="ARBA00038440"/>
    </source>
</evidence>
<gene>
    <name evidence="6 8" type="primary">purN</name>
    <name evidence="8" type="ORF">GCM10008983_03180</name>
</gene>
<dbReference type="InterPro" id="IPR036477">
    <property type="entry name" value="Formyl_transf_N_sf"/>
</dbReference>
<reference evidence="9" key="1">
    <citation type="journal article" date="2019" name="Int. J. Syst. Evol. Microbiol.">
        <title>The Global Catalogue of Microorganisms (GCM) 10K type strain sequencing project: providing services to taxonomists for standard genome sequencing and annotation.</title>
        <authorList>
            <consortium name="The Broad Institute Genomics Platform"/>
            <consortium name="The Broad Institute Genome Sequencing Center for Infectious Disease"/>
            <person name="Wu L."/>
            <person name="Ma J."/>
        </authorList>
    </citation>
    <scope>NUCLEOTIDE SEQUENCE [LARGE SCALE GENOMIC DNA]</scope>
    <source>
        <strain evidence="9">JCM 12149</strain>
    </source>
</reference>
<keyword evidence="3 6" id="KW-0658">Purine biosynthesis</keyword>
<evidence type="ECO:0000256" key="5">
    <source>
        <dbReference type="ARBA" id="ARBA00047664"/>
    </source>
</evidence>
<dbReference type="PANTHER" id="PTHR43369:SF2">
    <property type="entry name" value="PHOSPHORIBOSYLGLYCINAMIDE FORMYLTRANSFERASE"/>
    <property type="match status" value="1"/>
</dbReference>
<evidence type="ECO:0000313" key="9">
    <source>
        <dbReference type="Proteomes" id="UP001501459"/>
    </source>
</evidence>
<evidence type="ECO:0000256" key="3">
    <source>
        <dbReference type="ARBA" id="ARBA00022755"/>
    </source>
</evidence>
<dbReference type="HAMAP" id="MF_01930">
    <property type="entry name" value="PurN"/>
    <property type="match status" value="1"/>
</dbReference>
<feature type="domain" description="Formyl transferase N-terminal" evidence="7">
    <location>
        <begin position="4"/>
        <end position="181"/>
    </location>
</feature>
<feature type="site" description="Raises pKa of active site His" evidence="6">
    <location>
        <position position="144"/>
    </location>
</feature>
<feature type="binding site" evidence="6">
    <location>
        <begin position="14"/>
        <end position="16"/>
    </location>
    <ligand>
        <name>N(1)-(5-phospho-beta-D-ribosyl)glycinamide</name>
        <dbReference type="ChEBI" id="CHEBI:143788"/>
    </ligand>
</feature>
<dbReference type="InterPro" id="IPR002376">
    <property type="entry name" value="Formyl_transf_N"/>
</dbReference>
<sequence>MKNMRAAVFASGTGSNFESIMNDTERAVDVVLLVCDRSDAPVLEKAEKFGVEASVFHPKTFASKATYEQLVLDKLREMNVAWIFLAGYMRIIGETLLKNYEGRIINIHPSLLPQFPGKDAIGQAYRAGVRTTGVTVHYVDEGVDTGDVIAQREVPVLPDDTEDTLAERIQQTEHQLYPAVIRQLLEQPE</sequence>